<evidence type="ECO:0000313" key="2">
    <source>
        <dbReference type="EMBL" id="EDP14201.1"/>
    </source>
</evidence>
<protein>
    <recommendedName>
        <fullName evidence="4">FeoB-associated Cys-rich membrane protein</fullName>
    </recommendedName>
</protein>
<keyword evidence="1" id="KW-1133">Transmembrane helix</keyword>
<dbReference type="Pfam" id="PF12669">
    <property type="entry name" value="FeoB_associated"/>
    <property type="match status" value="1"/>
</dbReference>
<accession>A8S063</accession>
<dbReference type="EMBL" id="ABCC02000041">
    <property type="protein sequence ID" value="EDP14201.1"/>
    <property type="molecule type" value="Genomic_DNA"/>
</dbReference>
<evidence type="ECO:0000313" key="3">
    <source>
        <dbReference type="Proteomes" id="UP000005396"/>
    </source>
</evidence>
<sequence>MADVIIVLIILAILAFSICYIVKEKKKGYACIGCPNASNCKKHCHCGELKE</sequence>
<gene>
    <name evidence="2" type="ORF">CLOBOL_05593</name>
</gene>
<keyword evidence="1" id="KW-0812">Transmembrane</keyword>
<dbReference type="RefSeq" id="WP_007037931.1">
    <property type="nucleotide sequence ID" value="NZ_DS480696.1"/>
</dbReference>
<dbReference type="PaxDb" id="411902-CLOBOL_05593"/>
<dbReference type="HOGENOM" id="CLU_210312_0_0_9"/>
<comment type="caution">
    <text evidence="2">The sequence shown here is derived from an EMBL/GenBank/DDBJ whole genome shotgun (WGS) entry which is preliminary data.</text>
</comment>
<evidence type="ECO:0008006" key="4">
    <source>
        <dbReference type="Google" id="ProtNLM"/>
    </source>
</evidence>
<dbReference type="AlphaFoldDB" id="A8S063"/>
<feature type="transmembrane region" description="Helical" evidence="1">
    <location>
        <begin position="6"/>
        <end position="22"/>
    </location>
</feature>
<dbReference type="Proteomes" id="UP000005396">
    <property type="component" value="Unassembled WGS sequence"/>
</dbReference>
<name>A8S063_ENTBW</name>
<reference evidence="2 3" key="2">
    <citation type="submission" date="2007-09" db="EMBL/GenBank/DDBJ databases">
        <title>Draft genome sequence of Clostridium bolteae (ATCC BAA-613).</title>
        <authorList>
            <person name="Sudarsanam P."/>
            <person name="Ley R."/>
            <person name="Guruge J."/>
            <person name="Turnbaugh P.J."/>
            <person name="Mahowald M."/>
            <person name="Liep D."/>
            <person name="Gordon J."/>
        </authorList>
    </citation>
    <scope>NUCLEOTIDE SEQUENCE [LARGE SCALE GENOMIC DNA]</scope>
    <source>
        <strain evidence="3">ATCC BAA-613 / DSM 15670 / CCUG 46953 / JCM 12243 / WAL 16351</strain>
    </source>
</reference>
<reference evidence="2 3" key="1">
    <citation type="submission" date="2007-08" db="EMBL/GenBank/DDBJ databases">
        <authorList>
            <person name="Fulton L."/>
            <person name="Clifton S."/>
            <person name="Fulton B."/>
            <person name="Xu J."/>
            <person name="Minx P."/>
            <person name="Pepin K.H."/>
            <person name="Johnson M."/>
            <person name="Thiruvilangam P."/>
            <person name="Bhonagiri V."/>
            <person name="Nash W.E."/>
            <person name="Mardis E.R."/>
            <person name="Wilson R.K."/>
        </authorList>
    </citation>
    <scope>NUCLEOTIDE SEQUENCE [LARGE SCALE GENOMIC DNA]</scope>
    <source>
        <strain evidence="3">ATCC BAA-613 / DSM 15670 / CCUG 46953 / JCM 12243 / WAL 16351</strain>
    </source>
</reference>
<proteinExistence type="predicted"/>
<keyword evidence="1" id="KW-0472">Membrane</keyword>
<dbReference type="GeneID" id="97203606"/>
<organism evidence="2 3">
    <name type="scientific">Enterocloster bolteae (strain ATCC BAA-613 / DSM 15670 / CCUG 46953 / JCM 12243 / WAL 16351)</name>
    <name type="common">Clostridium bolteae</name>
    <dbReference type="NCBI Taxonomy" id="411902"/>
    <lineage>
        <taxon>Bacteria</taxon>
        <taxon>Bacillati</taxon>
        <taxon>Bacillota</taxon>
        <taxon>Clostridia</taxon>
        <taxon>Lachnospirales</taxon>
        <taxon>Lachnospiraceae</taxon>
        <taxon>Enterocloster</taxon>
    </lineage>
</organism>
<evidence type="ECO:0000256" key="1">
    <source>
        <dbReference type="SAM" id="Phobius"/>
    </source>
</evidence>